<gene>
    <name evidence="1" type="ORF">HED55_23880</name>
</gene>
<dbReference type="EMBL" id="JAAVLN010000003">
    <property type="protein sequence ID" value="NKC05100.1"/>
    <property type="molecule type" value="Genomic_DNA"/>
</dbReference>
<evidence type="ECO:0000313" key="1">
    <source>
        <dbReference type="EMBL" id="NKC05100.1"/>
    </source>
</evidence>
<dbReference type="InterPro" id="IPR010451">
    <property type="entry name" value="Acetoacetate_decarboxylase"/>
</dbReference>
<dbReference type="SUPFAM" id="SSF160104">
    <property type="entry name" value="Acetoacetate decarboxylase-like"/>
    <property type="match status" value="1"/>
</dbReference>
<dbReference type="Proteomes" id="UP000704467">
    <property type="component" value="Unassembled WGS sequence"/>
</dbReference>
<keyword evidence="2" id="KW-1185">Reference proteome</keyword>
<evidence type="ECO:0000313" key="2">
    <source>
        <dbReference type="Proteomes" id="UP000704467"/>
    </source>
</evidence>
<name>A0ABX1DQ79_9HYPH</name>
<sequence length="126" mass="13879">MGLPKKLCEIDWTETGNNVSAHLTRRGNALIDIEFKAGEHDYERPVLQPRLQVKRIPSADGQGNDIDSVILNELKGGTIHQRVSGQAEVKLGSWAQDPLGELKITEIIGAEFIVADFVLEFGKSLD</sequence>
<dbReference type="Gene3D" id="2.40.400.10">
    <property type="entry name" value="Acetoacetate decarboxylase-like"/>
    <property type="match status" value="1"/>
</dbReference>
<organism evidence="1 2">
    <name type="scientific">Brucella haematophila</name>
    <dbReference type="NCBI Taxonomy" id="419474"/>
    <lineage>
        <taxon>Bacteria</taxon>
        <taxon>Pseudomonadati</taxon>
        <taxon>Pseudomonadota</taxon>
        <taxon>Alphaproteobacteria</taxon>
        <taxon>Hyphomicrobiales</taxon>
        <taxon>Brucellaceae</taxon>
        <taxon>Brucella/Ochrobactrum group</taxon>
        <taxon>Brucella</taxon>
    </lineage>
</organism>
<accession>A0ABX1DQ79</accession>
<dbReference type="Pfam" id="PF06314">
    <property type="entry name" value="ADC"/>
    <property type="match status" value="1"/>
</dbReference>
<dbReference type="InterPro" id="IPR023375">
    <property type="entry name" value="ADC_dom_sf"/>
</dbReference>
<comment type="caution">
    <text evidence="1">The sequence shown here is derived from an EMBL/GenBank/DDBJ whole genome shotgun (WGS) entry which is preliminary data.</text>
</comment>
<reference evidence="1 2" key="1">
    <citation type="submission" date="2020-03" db="EMBL/GenBank/DDBJ databases">
        <title>Whole genome sequencing of clinical and environmental type strains of Ochrobactrum.</title>
        <authorList>
            <person name="Dharne M."/>
        </authorList>
    </citation>
    <scope>NUCLEOTIDE SEQUENCE [LARGE SCALE GENOMIC DNA]</scope>
    <source>
        <strain evidence="1 2">CIP 109452</strain>
    </source>
</reference>
<protein>
    <submittedName>
        <fullName evidence="1">Acetoacetate decarboxylase family protein</fullName>
    </submittedName>
</protein>
<proteinExistence type="predicted"/>